<feature type="compositionally biased region" description="Low complexity" evidence="1">
    <location>
        <begin position="263"/>
        <end position="276"/>
    </location>
</feature>
<proteinExistence type="predicted"/>
<reference evidence="2 3" key="1">
    <citation type="submission" date="2019-07" db="EMBL/GenBank/DDBJ databases">
        <title>Annotation for the trematode Paragonimus westermani.</title>
        <authorList>
            <person name="Choi Y.-J."/>
        </authorList>
    </citation>
    <scope>NUCLEOTIDE SEQUENCE [LARGE SCALE GENOMIC DNA]</scope>
    <source>
        <strain evidence="2">180907_Pwestermani</strain>
    </source>
</reference>
<dbReference type="EMBL" id="JTDF01002351">
    <property type="protein sequence ID" value="KAF8568889.1"/>
    <property type="molecule type" value="Genomic_DNA"/>
</dbReference>
<keyword evidence="3" id="KW-1185">Reference proteome</keyword>
<dbReference type="OrthoDB" id="6264059at2759"/>
<comment type="caution">
    <text evidence="2">The sequence shown here is derived from an EMBL/GenBank/DDBJ whole genome shotgun (WGS) entry which is preliminary data.</text>
</comment>
<gene>
    <name evidence="2" type="ORF">P879_02000</name>
</gene>
<evidence type="ECO:0000313" key="3">
    <source>
        <dbReference type="Proteomes" id="UP000699462"/>
    </source>
</evidence>
<sequence length="425" mass="48173">MYRVFQEKLESITKKYAHEFEKCDVIRICDLQVETPGDFLSTLTSTLHYPSILSFSDSGDVDANCSSPFADLSLNDVSLVLFFYTPTHLSTLIQVDEELDCAMSLFSAKHYVPVKEIVNSSRNVGVQYKHKRHKSHPAPSTLLGASPSPQSPRPSSHLSDFAWSAGLEETVSDVSCSSQCDSCCRAIDLTPRLSCVDRSQSPELRTRTFEFQTGVASEDDALHFRRFGKYRRPRKQSFTRQLCRTHPGPWSQSNTHSTPFGKPSSPQSPRPSSHLSDFAWPAGLEETVSDVSCSSQCDSCCRAIDLTPRLSCVDRSQSPELRTRTFEFQTGVASEDDVLSFRRSVRYLKRKGKSPIHYRSRIYRTHSGPWKHAISCLLRREGRYHNCAKLTTGNLRKLLGRSRKDVTVRERIIQWLRHQQSSAHC</sequence>
<dbReference type="Proteomes" id="UP000699462">
    <property type="component" value="Unassembled WGS sequence"/>
</dbReference>
<evidence type="ECO:0000313" key="2">
    <source>
        <dbReference type="EMBL" id="KAF8568889.1"/>
    </source>
</evidence>
<evidence type="ECO:0000256" key="1">
    <source>
        <dbReference type="SAM" id="MobiDB-lite"/>
    </source>
</evidence>
<accession>A0A8T0DLT5</accession>
<name>A0A8T0DLT5_9TREM</name>
<protein>
    <submittedName>
        <fullName evidence="2">Uncharacterized protein</fullName>
    </submittedName>
</protein>
<organism evidence="2 3">
    <name type="scientific">Paragonimus westermani</name>
    <dbReference type="NCBI Taxonomy" id="34504"/>
    <lineage>
        <taxon>Eukaryota</taxon>
        <taxon>Metazoa</taxon>
        <taxon>Spiralia</taxon>
        <taxon>Lophotrochozoa</taxon>
        <taxon>Platyhelminthes</taxon>
        <taxon>Trematoda</taxon>
        <taxon>Digenea</taxon>
        <taxon>Plagiorchiida</taxon>
        <taxon>Troglotremata</taxon>
        <taxon>Troglotrematidae</taxon>
        <taxon>Paragonimus</taxon>
    </lineage>
</organism>
<feature type="region of interest" description="Disordered" evidence="1">
    <location>
        <begin position="243"/>
        <end position="276"/>
    </location>
</feature>
<dbReference type="AlphaFoldDB" id="A0A8T0DLT5"/>
<feature type="region of interest" description="Disordered" evidence="1">
    <location>
        <begin position="128"/>
        <end position="159"/>
    </location>
</feature>